<organism evidence="2 3">
    <name type="scientific">Multifurca ochricompacta</name>
    <dbReference type="NCBI Taxonomy" id="376703"/>
    <lineage>
        <taxon>Eukaryota</taxon>
        <taxon>Fungi</taxon>
        <taxon>Dikarya</taxon>
        <taxon>Basidiomycota</taxon>
        <taxon>Agaricomycotina</taxon>
        <taxon>Agaricomycetes</taxon>
        <taxon>Russulales</taxon>
        <taxon>Russulaceae</taxon>
        <taxon>Multifurca</taxon>
    </lineage>
</organism>
<dbReference type="EMBL" id="WTXG01000466">
    <property type="protein sequence ID" value="KAI0288463.1"/>
    <property type="molecule type" value="Genomic_DNA"/>
</dbReference>
<keyword evidence="3" id="KW-1185">Reference proteome</keyword>
<keyword evidence="1" id="KW-0812">Transmembrane</keyword>
<keyword evidence="1" id="KW-1133">Transmembrane helix</keyword>
<dbReference type="Proteomes" id="UP001203297">
    <property type="component" value="Unassembled WGS sequence"/>
</dbReference>
<keyword evidence="1" id="KW-0472">Membrane</keyword>
<proteinExistence type="predicted"/>
<evidence type="ECO:0000313" key="2">
    <source>
        <dbReference type="EMBL" id="KAI0288463.1"/>
    </source>
</evidence>
<evidence type="ECO:0000256" key="1">
    <source>
        <dbReference type="SAM" id="Phobius"/>
    </source>
</evidence>
<reference evidence="2" key="1">
    <citation type="journal article" date="2022" name="New Phytol.">
        <title>Evolutionary transition to the ectomycorrhizal habit in the genomes of a hyperdiverse lineage of mushroom-forming fungi.</title>
        <authorList>
            <person name="Looney B."/>
            <person name="Miyauchi S."/>
            <person name="Morin E."/>
            <person name="Drula E."/>
            <person name="Courty P.E."/>
            <person name="Kohler A."/>
            <person name="Kuo A."/>
            <person name="LaButti K."/>
            <person name="Pangilinan J."/>
            <person name="Lipzen A."/>
            <person name="Riley R."/>
            <person name="Andreopoulos W."/>
            <person name="He G."/>
            <person name="Johnson J."/>
            <person name="Nolan M."/>
            <person name="Tritt A."/>
            <person name="Barry K.W."/>
            <person name="Grigoriev I.V."/>
            <person name="Nagy L.G."/>
            <person name="Hibbett D."/>
            <person name="Henrissat B."/>
            <person name="Matheny P.B."/>
            <person name="Labbe J."/>
            <person name="Martin F.M."/>
        </authorList>
    </citation>
    <scope>NUCLEOTIDE SEQUENCE</scope>
    <source>
        <strain evidence="2">BPL690</strain>
    </source>
</reference>
<feature type="non-terminal residue" evidence="2">
    <location>
        <position position="1"/>
    </location>
</feature>
<feature type="transmembrane region" description="Helical" evidence="1">
    <location>
        <begin position="84"/>
        <end position="105"/>
    </location>
</feature>
<feature type="transmembrane region" description="Helical" evidence="1">
    <location>
        <begin position="53"/>
        <end position="72"/>
    </location>
</feature>
<gene>
    <name evidence="2" type="ORF">B0F90DRAFT_1930106</name>
</gene>
<name>A0AAD4LTW0_9AGAM</name>
<protein>
    <submittedName>
        <fullName evidence="2">Uncharacterized protein</fullName>
    </submittedName>
</protein>
<sequence>MVNFHDPGVIAQDACAYVKLWHAVDGLFIWEFFTTLDYEWSVIVGRRPYRWTIWVYSLTRLSTLVAVVLNMLGFDSKTPLNCQVWAVFELIFAYLAFGAASLLIVLRIVAIWNRNRIAVAIAAGAWLTNIGFLIHG</sequence>
<evidence type="ECO:0000313" key="3">
    <source>
        <dbReference type="Proteomes" id="UP001203297"/>
    </source>
</evidence>
<comment type="caution">
    <text evidence="2">The sequence shown here is derived from an EMBL/GenBank/DDBJ whole genome shotgun (WGS) entry which is preliminary data.</text>
</comment>
<accession>A0AAD4LTW0</accession>
<dbReference type="AlphaFoldDB" id="A0AAD4LTW0"/>
<feature type="transmembrane region" description="Helical" evidence="1">
    <location>
        <begin position="117"/>
        <end position="135"/>
    </location>
</feature>